<reference evidence="1" key="2">
    <citation type="submission" date="2020-11" db="EMBL/GenBank/DDBJ databases">
        <authorList>
            <person name="McCartney M.A."/>
            <person name="Auch B."/>
            <person name="Kono T."/>
            <person name="Mallez S."/>
            <person name="Becker A."/>
            <person name="Gohl D.M."/>
            <person name="Silverstein K.A.T."/>
            <person name="Koren S."/>
            <person name="Bechman K.B."/>
            <person name="Herman A."/>
            <person name="Abrahante J.E."/>
            <person name="Garbe J."/>
        </authorList>
    </citation>
    <scope>NUCLEOTIDE SEQUENCE</scope>
    <source>
        <strain evidence="1">Duluth1</strain>
        <tissue evidence="1">Whole animal</tissue>
    </source>
</reference>
<proteinExistence type="predicted"/>
<keyword evidence="2" id="KW-1185">Reference proteome</keyword>
<dbReference type="Proteomes" id="UP000828390">
    <property type="component" value="Unassembled WGS sequence"/>
</dbReference>
<evidence type="ECO:0000313" key="1">
    <source>
        <dbReference type="EMBL" id="KAH3891236.1"/>
    </source>
</evidence>
<sequence>MTKFLQDTGWKNYIIVREINKEYDALAEILESTLGSFNEIGFRVTQVHKLHEPTESGDDIDATLNSIKHEGRSNAVSDIDISDELHYCKMCESLWSLRF</sequence>
<gene>
    <name evidence="1" type="ORF">DPMN_015329</name>
</gene>
<dbReference type="EMBL" id="JAIWYP010000001">
    <property type="protein sequence ID" value="KAH3891236.1"/>
    <property type="molecule type" value="Genomic_DNA"/>
</dbReference>
<evidence type="ECO:0000313" key="2">
    <source>
        <dbReference type="Proteomes" id="UP000828390"/>
    </source>
</evidence>
<comment type="caution">
    <text evidence="1">The sequence shown here is derived from an EMBL/GenBank/DDBJ whole genome shotgun (WGS) entry which is preliminary data.</text>
</comment>
<dbReference type="AlphaFoldDB" id="A0A9D4NBD2"/>
<protein>
    <submittedName>
        <fullName evidence="1">Uncharacterized protein</fullName>
    </submittedName>
</protein>
<organism evidence="1 2">
    <name type="scientific">Dreissena polymorpha</name>
    <name type="common">Zebra mussel</name>
    <name type="synonym">Mytilus polymorpha</name>
    <dbReference type="NCBI Taxonomy" id="45954"/>
    <lineage>
        <taxon>Eukaryota</taxon>
        <taxon>Metazoa</taxon>
        <taxon>Spiralia</taxon>
        <taxon>Lophotrochozoa</taxon>
        <taxon>Mollusca</taxon>
        <taxon>Bivalvia</taxon>
        <taxon>Autobranchia</taxon>
        <taxon>Heteroconchia</taxon>
        <taxon>Euheterodonta</taxon>
        <taxon>Imparidentia</taxon>
        <taxon>Neoheterodontei</taxon>
        <taxon>Myida</taxon>
        <taxon>Dreissenoidea</taxon>
        <taxon>Dreissenidae</taxon>
        <taxon>Dreissena</taxon>
    </lineage>
</organism>
<accession>A0A9D4NBD2</accession>
<dbReference type="Gene3D" id="3.40.50.2300">
    <property type="match status" value="1"/>
</dbReference>
<reference evidence="1" key="1">
    <citation type="journal article" date="2019" name="bioRxiv">
        <title>The Genome of the Zebra Mussel, Dreissena polymorpha: A Resource for Invasive Species Research.</title>
        <authorList>
            <person name="McCartney M.A."/>
            <person name="Auch B."/>
            <person name="Kono T."/>
            <person name="Mallez S."/>
            <person name="Zhang Y."/>
            <person name="Obille A."/>
            <person name="Becker A."/>
            <person name="Abrahante J.E."/>
            <person name="Garbe J."/>
            <person name="Badalamenti J.P."/>
            <person name="Herman A."/>
            <person name="Mangelson H."/>
            <person name="Liachko I."/>
            <person name="Sullivan S."/>
            <person name="Sone E.D."/>
            <person name="Koren S."/>
            <person name="Silverstein K.A.T."/>
            <person name="Beckman K.B."/>
            <person name="Gohl D.M."/>
        </authorList>
    </citation>
    <scope>NUCLEOTIDE SEQUENCE</scope>
    <source>
        <strain evidence="1">Duluth1</strain>
        <tissue evidence="1">Whole animal</tissue>
    </source>
</reference>
<name>A0A9D4NBD2_DREPO</name>